<proteinExistence type="predicted"/>
<evidence type="ECO:0000313" key="2">
    <source>
        <dbReference type="Proteomes" id="UP000245202"/>
    </source>
</evidence>
<keyword evidence="2" id="KW-1185">Reference proteome</keyword>
<comment type="caution">
    <text evidence="1">The sequence shown here is derived from an EMBL/GenBank/DDBJ whole genome shotgun (WGS) entry which is preliminary data.</text>
</comment>
<reference evidence="1 2" key="1">
    <citation type="submission" date="2017-08" db="EMBL/GenBank/DDBJ databases">
        <title>Substantial Increase in Enzyme Production by Combined Drug-Resistance Mutations in Paenibacillus agaridevorans.</title>
        <authorList>
            <person name="Tanaka Y."/>
            <person name="Funane K."/>
            <person name="Hosaka T."/>
            <person name="Shiwa Y."/>
            <person name="Fujita N."/>
            <person name="Miyazaki T."/>
            <person name="Yoshikawa H."/>
            <person name="Murakami K."/>
            <person name="Kasahara K."/>
            <person name="Inaoka T."/>
            <person name="Hiraga Y."/>
            <person name="Ochi K."/>
        </authorList>
    </citation>
    <scope>NUCLEOTIDE SEQUENCE [LARGE SCALE GENOMIC DNA]</scope>
    <source>
        <strain evidence="1 2">T-3040</strain>
    </source>
</reference>
<sequence>MLNSDGHAPLAALNSDGHAPLAVLNSDGHAPLAAPNSDGPAPLAALNSDGHAPLAVLNSDGSTDIPTIWTSSSNLAGNWETIIATPVGKMPVLLSIVIRDGDLQGTATQGDETVELIDPDWQNDRLSWSLRVTKPMRLNLKFEVAVNGDVMTGIAKAGILPASKVTGKRVTPGEIEEKSEENRQ</sequence>
<evidence type="ECO:0000313" key="1">
    <source>
        <dbReference type="EMBL" id="GBG11108.1"/>
    </source>
</evidence>
<protein>
    <submittedName>
        <fullName evidence="1">Putative thiamine biosynthesis protein ThiJ</fullName>
    </submittedName>
</protein>
<dbReference type="AlphaFoldDB" id="A0A2R5F115"/>
<name>A0A2R5F115_9BACL</name>
<gene>
    <name evidence="1" type="ORF">PAT3040_05891</name>
</gene>
<organism evidence="1 2">
    <name type="scientific">Paenibacillus agaridevorans</name>
    <dbReference type="NCBI Taxonomy" id="171404"/>
    <lineage>
        <taxon>Bacteria</taxon>
        <taxon>Bacillati</taxon>
        <taxon>Bacillota</taxon>
        <taxon>Bacilli</taxon>
        <taxon>Bacillales</taxon>
        <taxon>Paenibacillaceae</taxon>
        <taxon>Paenibacillus</taxon>
    </lineage>
</organism>
<dbReference type="EMBL" id="BDQX01000381">
    <property type="protein sequence ID" value="GBG11108.1"/>
    <property type="molecule type" value="Genomic_DNA"/>
</dbReference>
<accession>A0A2R5F115</accession>
<dbReference type="Proteomes" id="UP000245202">
    <property type="component" value="Unassembled WGS sequence"/>
</dbReference>